<evidence type="ECO:0000313" key="2">
    <source>
        <dbReference type="EMBL" id="SBV67270.1"/>
    </source>
</evidence>
<proteinExistence type="predicted"/>
<accession>A0A212I7Y9</accession>
<dbReference type="AlphaFoldDB" id="A0A212I7Y9"/>
<sequence length="54" mass="6579">MLKNLKRLLKHPFITHKKIMFTYFSQINNIRSGLLVEQFTNVNRFFQMKSCIIF</sequence>
<reference evidence="1" key="1">
    <citation type="submission" date="2016-04" db="EMBL/GenBank/DDBJ databases">
        <authorList>
            <person name="Evans L.H."/>
            <person name="Alamgir A."/>
            <person name="Owens N."/>
            <person name="Weber N.D."/>
            <person name="Virtaneva K."/>
            <person name="Barbian K."/>
            <person name="Babar A."/>
            <person name="Rosenke K."/>
        </authorList>
    </citation>
    <scope>NUCLEOTIDE SEQUENCE</scope>
    <source>
        <strain evidence="2">86-2</strain>
        <strain evidence="1">92-3</strain>
    </source>
</reference>
<dbReference type="EMBL" id="FLUB01000013">
    <property type="protein sequence ID" value="SBV62776.1"/>
    <property type="molecule type" value="Genomic_DNA"/>
</dbReference>
<organism evidence="1">
    <name type="scientific">uncultured Citrobacter sp</name>
    <dbReference type="NCBI Taxonomy" id="200446"/>
    <lineage>
        <taxon>Bacteria</taxon>
        <taxon>Pseudomonadati</taxon>
        <taxon>Pseudomonadota</taxon>
        <taxon>Gammaproteobacteria</taxon>
        <taxon>Enterobacterales</taxon>
        <taxon>Enterobacteriaceae</taxon>
        <taxon>Citrobacter</taxon>
        <taxon>environmental samples</taxon>
    </lineage>
</organism>
<protein>
    <submittedName>
        <fullName evidence="1">Uncharacterized protein</fullName>
    </submittedName>
</protein>
<gene>
    <name evidence="2" type="ORF">KL86CIT2_530061</name>
    <name evidence="1" type="ORF">KM92CIT3_200316</name>
</gene>
<dbReference type="EMBL" id="FLUA01000053">
    <property type="protein sequence ID" value="SBV67270.1"/>
    <property type="molecule type" value="Genomic_DNA"/>
</dbReference>
<evidence type="ECO:0000313" key="1">
    <source>
        <dbReference type="EMBL" id="SBV62776.1"/>
    </source>
</evidence>
<name>A0A212I7Y9_9ENTR</name>